<protein>
    <submittedName>
        <fullName evidence="1">Uncharacterized protein</fullName>
    </submittedName>
</protein>
<evidence type="ECO:0000313" key="2">
    <source>
        <dbReference type="Proteomes" id="UP000028990"/>
    </source>
</evidence>
<sequence>MAPLALEKAMYSHDNKKIQKASHPRITNELYHNGPGLIWSISKKAKHLVLVNLFLRLVELEFKEDGCPFGQLIHVLLELDVHDEMNTPVFLS</sequence>
<name>A0A091DGY5_FUKDA</name>
<keyword evidence="2" id="KW-1185">Reference proteome</keyword>
<gene>
    <name evidence="1" type="ORF">H920_08868</name>
</gene>
<dbReference type="Proteomes" id="UP000028990">
    <property type="component" value="Unassembled WGS sequence"/>
</dbReference>
<evidence type="ECO:0000313" key="1">
    <source>
        <dbReference type="EMBL" id="KFO29713.1"/>
    </source>
</evidence>
<accession>A0A091DGY5</accession>
<dbReference type="AlphaFoldDB" id="A0A091DGY5"/>
<dbReference type="EMBL" id="KN122569">
    <property type="protein sequence ID" value="KFO29713.1"/>
    <property type="molecule type" value="Genomic_DNA"/>
</dbReference>
<reference evidence="1 2" key="1">
    <citation type="submission" date="2013-11" db="EMBL/GenBank/DDBJ databases">
        <title>The Damaraland mole rat (Fukomys damarensis) genome and evolution of African mole rats.</title>
        <authorList>
            <person name="Gladyshev V.N."/>
            <person name="Fang X."/>
        </authorList>
    </citation>
    <scope>NUCLEOTIDE SEQUENCE [LARGE SCALE GENOMIC DNA]</scope>
    <source>
        <tissue evidence="1">Liver</tissue>
    </source>
</reference>
<proteinExistence type="predicted"/>
<organism evidence="1 2">
    <name type="scientific">Fukomys damarensis</name>
    <name type="common">Damaraland mole rat</name>
    <name type="synonym">Cryptomys damarensis</name>
    <dbReference type="NCBI Taxonomy" id="885580"/>
    <lineage>
        <taxon>Eukaryota</taxon>
        <taxon>Metazoa</taxon>
        <taxon>Chordata</taxon>
        <taxon>Craniata</taxon>
        <taxon>Vertebrata</taxon>
        <taxon>Euteleostomi</taxon>
        <taxon>Mammalia</taxon>
        <taxon>Eutheria</taxon>
        <taxon>Euarchontoglires</taxon>
        <taxon>Glires</taxon>
        <taxon>Rodentia</taxon>
        <taxon>Hystricomorpha</taxon>
        <taxon>Bathyergidae</taxon>
        <taxon>Fukomys</taxon>
    </lineage>
</organism>